<dbReference type="NCBIfam" id="TIGR00277">
    <property type="entry name" value="HDIG"/>
    <property type="match status" value="1"/>
</dbReference>
<sequence>MEAKNIFKKLDRIDSLPTLPAVAMEVNKLLLSYDTSINALCNCIEKDQAMVSKILKLVNSAFFGLKARISTISHAIVILGFNTIRNAVVSISIIDVFCTKKIFDGFDIKQFWKHSVAVAVTSKYLAEKTRINSADDCFVGGLLHDMGKIVLVQHFNDLFQKVWLATKDGGRSFYEAEKSEIPIDHAQIGGYLARKWQLPTRLVDAIRYHHAVRPSASDQNLLMTVHTANIIVNRFRSDSKGDLELSNIHPEVLKVMGNQLVTVSEWYPQVSMEIESACKFFLEESKQ</sequence>
<organism evidence="2 3">
    <name type="scientific">Candidatus Desulfatibia profunda</name>
    <dbReference type="NCBI Taxonomy" id="2841695"/>
    <lineage>
        <taxon>Bacteria</taxon>
        <taxon>Pseudomonadati</taxon>
        <taxon>Thermodesulfobacteriota</taxon>
        <taxon>Desulfobacteria</taxon>
        <taxon>Desulfobacterales</taxon>
        <taxon>Desulfobacterales incertae sedis</taxon>
        <taxon>Candidatus Desulfatibia</taxon>
    </lineage>
</organism>
<protein>
    <submittedName>
        <fullName evidence="2">HDOD domain-containing protein</fullName>
    </submittedName>
</protein>
<dbReference type="PANTHER" id="PTHR33525:SF3">
    <property type="entry name" value="RIBONUCLEASE Y"/>
    <property type="match status" value="1"/>
</dbReference>
<dbReference type="EMBL" id="JACNJH010000227">
    <property type="protein sequence ID" value="MBC8362846.1"/>
    <property type="molecule type" value="Genomic_DNA"/>
</dbReference>
<dbReference type="InterPro" id="IPR006675">
    <property type="entry name" value="HDIG_dom"/>
</dbReference>
<reference evidence="2 3" key="1">
    <citation type="submission" date="2020-08" db="EMBL/GenBank/DDBJ databases">
        <title>Bridging the membrane lipid divide: bacteria of the FCB group superphylum have the potential to synthesize archaeal ether lipids.</title>
        <authorList>
            <person name="Villanueva L."/>
            <person name="Von Meijenfeldt F.A.B."/>
            <person name="Westbye A.B."/>
            <person name="Yadav S."/>
            <person name="Hopmans E.C."/>
            <person name="Dutilh B.E."/>
            <person name="Sinninghe Damste J.S."/>
        </authorList>
    </citation>
    <scope>NUCLEOTIDE SEQUENCE [LARGE SCALE GENOMIC DNA]</scope>
    <source>
        <strain evidence="2">NIOZ-UU30</strain>
    </source>
</reference>
<dbReference type="PANTHER" id="PTHR33525">
    <property type="match status" value="1"/>
</dbReference>
<evidence type="ECO:0000313" key="2">
    <source>
        <dbReference type="EMBL" id="MBC8362846.1"/>
    </source>
</evidence>
<dbReference type="SUPFAM" id="SSF109604">
    <property type="entry name" value="HD-domain/PDEase-like"/>
    <property type="match status" value="1"/>
</dbReference>
<comment type="caution">
    <text evidence="2">The sequence shown here is derived from an EMBL/GenBank/DDBJ whole genome shotgun (WGS) entry which is preliminary data.</text>
</comment>
<dbReference type="InterPro" id="IPR003607">
    <property type="entry name" value="HD/PDEase_dom"/>
</dbReference>
<dbReference type="InterPro" id="IPR013976">
    <property type="entry name" value="HDOD"/>
</dbReference>
<dbReference type="InterPro" id="IPR052340">
    <property type="entry name" value="RNase_Y/CdgJ"/>
</dbReference>
<feature type="domain" description="HDOD" evidence="1">
    <location>
        <begin position="16"/>
        <end position="212"/>
    </location>
</feature>
<name>A0A8J6NT83_9BACT</name>
<accession>A0A8J6NT83</accession>
<proteinExistence type="predicted"/>
<evidence type="ECO:0000313" key="3">
    <source>
        <dbReference type="Proteomes" id="UP000603434"/>
    </source>
</evidence>
<dbReference type="PROSITE" id="PS51833">
    <property type="entry name" value="HDOD"/>
    <property type="match status" value="1"/>
</dbReference>
<dbReference type="Gene3D" id="1.10.3210.10">
    <property type="entry name" value="Hypothetical protein af1432"/>
    <property type="match status" value="1"/>
</dbReference>
<gene>
    <name evidence="2" type="ORF">H8E23_15785</name>
</gene>
<evidence type="ECO:0000259" key="1">
    <source>
        <dbReference type="PROSITE" id="PS51833"/>
    </source>
</evidence>
<dbReference type="Proteomes" id="UP000603434">
    <property type="component" value="Unassembled WGS sequence"/>
</dbReference>
<dbReference type="Pfam" id="PF08668">
    <property type="entry name" value="HDOD"/>
    <property type="match status" value="1"/>
</dbReference>
<dbReference type="AlphaFoldDB" id="A0A8J6NT83"/>
<dbReference type="CDD" id="cd00077">
    <property type="entry name" value="HDc"/>
    <property type="match status" value="1"/>
</dbReference>